<keyword evidence="1" id="KW-0472">Membrane</keyword>
<evidence type="ECO:0000256" key="1">
    <source>
        <dbReference type="SAM" id="Phobius"/>
    </source>
</evidence>
<proteinExistence type="predicted"/>
<reference evidence="2" key="1">
    <citation type="submission" date="2014-09" db="EMBL/GenBank/DDBJ databases">
        <authorList>
            <person name="Magalhaes I.L.F."/>
            <person name="Oliveira U."/>
            <person name="Santos F.R."/>
            <person name="Vidigal T.H.D.A."/>
            <person name="Brescovit A.D."/>
            <person name="Santos A.J."/>
        </authorList>
    </citation>
    <scope>NUCLEOTIDE SEQUENCE</scope>
    <source>
        <tissue evidence="2">Shoot tissue taken approximately 20 cm above the soil surface</tissue>
    </source>
</reference>
<reference evidence="2" key="2">
    <citation type="journal article" date="2015" name="Data Brief">
        <title>Shoot transcriptome of the giant reed, Arundo donax.</title>
        <authorList>
            <person name="Barrero R.A."/>
            <person name="Guerrero F.D."/>
            <person name="Moolhuijzen P."/>
            <person name="Goolsby J.A."/>
            <person name="Tidwell J."/>
            <person name="Bellgard S.E."/>
            <person name="Bellgard M.I."/>
        </authorList>
    </citation>
    <scope>NUCLEOTIDE SEQUENCE</scope>
    <source>
        <tissue evidence="2">Shoot tissue taken approximately 20 cm above the soil surface</tissue>
    </source>
</reference>
<organism evidence="2">
    <name type="scientific">Arundo donax</name>
    <name type="common">Giant reed</name>
    <name type="synonym">Donax arundinaceus</name>
    <dbReference type="NCBI Taxonomy" id="35708"/>
    <lineage>
        <taxon>Eukaryota</taxon>
        <taxon>Viridiplantae</taxon>
        <taxon>Streptophyta</taxon>
        <taxon>Embryophyta</taxon>
        <taxon>Tracheophyta</taxon>
        <taxon>Spermatophyta</taxon>
        <taxon>Magnoliopsida</taxon>
        <taxon>Liliopsida</taxon>
        <taxon>Poales</taxon>
        <taxon>Poaceae</taxon>
        <taxon>PACMAD clade</taxon>
        <taxon>Arundinoideae</taxon>
        <taxon>Arundineae</taxon>
        <taxon>Arundo</taxon>
    </lineage>
</organism>
<feature type="transmembrane region" description="Helical" evidence="1">
    <location>
        <begin position="57"/>
        <end position="75"/>
    </location>
</feature>
<evidence type="ECO:0000313" key="2">
    <source>
        <dbReference type="EMBL" id="JAD86393.1"/>
    </source>
</evidence>
<keyword evidence="1" id="KW-1133">Transmembrane helix</keyword>
<sequence length="110" mass="12637">MTYQSRKTETLSSARALAVDSQRGTDNLALFGSTLPHLQYYILKPAKEKEKKRNKRFPLFSISWLPSLTPVLQVHKSRCLSFFSQDEKNIEISCWLAANCIAFAFIIMCF</sequence>
<accession>A0A0A9DI94</accession>
<name>A0A0A9DI94_ARUDO</name>
<protein>
    <submittedName>
        <fullName evidence="2">Uncharacterized protein</fullName>
    </submittedName>
</protein>
<dbReference type="AlphaFoldDB" id="A0A0A9DI94"/>
<keyword evidence="1" id="KW-0812">Transmembrane</keyword>
<dbReference type="EMBL" id="GBRH01211502">
    <property type="protein sequence ID" value="JAD86393.1"/>
    <property type="molecule type" value="Transcribed_RNA"/>
</dbReference>
<feature type="transmembrane region" description="Helical" evidence="1">
    <location>
        <begin position="90"/>
        <end position="109"/>
    </location>
</feature>